<keyword evidence="3" id="KW-1185">Reference proteome</keyword>
<comment type="caution">
    <text evidence="2">The sequence shown here is derived from an EMBL/GenBank/DDBJ whole genome shotgun (WGS) entry which is preliminary data.</text>
</comment>
<accession>A0ABU8F7D4</accession>
<dbReference type="EMBL" id="JBAWSY010000013">
    <property type="protein sequence ID" value="MEI4770917.1"/>
    <property type="molecule type" value="Genomic_DNA"/>
</dbReference>
<dbReference type="RefSeq" id="WP_336498484.1">
    <property type="nucleotide sequence ID" value="NZ_JBAWSY010000013.1"/>
</dbReference>
<dbReference type="Proteomes" id="UP001364890">
    <property type="component" value="Unassembled WGS sequence"/>
</dbReference>
<evidence type="ECO:0000313" key="2">
    <source>
        <dbReference type="EMBL" id="MEI4770917.1"/>
    </source>
</evidence>
<name>A0ABU8F7D4_9BACI</name>
<dbReference type="PANTHER" id="PTHR35811">
    <property type="entry name" value="SLR1870 PROTEIN"/>
    <property type="match status" value="1"/>
</dbReference>
<feature type="domain" description="NYN" evidence="1">
    <location>
        <begin position="14"/>
        <end position="158"/>
    </location>
</feature>
<proteinExistence type="predicted"/>
<organism evidence="2 3">
    <name type="scientific">Psychrobacillus mangrovi</name>
    <dbReference type="NCBI Taxonomy" id="3117745"/>
    <lineage>
        <taxon>Bacteria</taxon>
        <taxon>Bacillati</taxon>
        <taxon>Bacillota</taxon>
        <taxon>Bacilli</taxon>
        <taxon>Bacillales</taxon>
        <taxon>Bacillaceae</taxon>
        <taxon>Psychrobacillus</taxon>
    </lineage>
</organism>
<gene>
    <name evidence="2" type="ORF">WAX74_14940</name>
</gene>
<dbReference type="Pfam" id="PF01936">
    <property type="entry name" value="NYN"/>
    <property type="match status" value="1"/>
</dbReference>
<reference evidence="2 3" key="1">
    <citation type="submission" date="2024-01" db="EMBL/GenBank/DDBJ databases">
        <title>Seven novel Bacillus-like species.</title>
        <authorList>
            <person name="Liu G."/>
        </authorList>
    </citation>
    <scope>NUCLEOTIDE SEQUENCE [LARGE SCALE GENOMIC DNA]</scope>
    <source>
        <strain evidence="2 3">FJAT-51614</strain>
    </source>
</reference>
<dbReference type="PANTHER" id="PTHR35811:SF1">
    <property type="entry name" value="HTH OST-TYPE DOMAIN-CONTAINING PROTEIN"/>
    <property type="match status" value="1"/>
</dbReference>
<dbReference type="Gene3D" id="3.40.50.1010">
    <property type="entry name" value="5'-nuclease"/>
    <property type="match status" value="1"/>
</dbReference>
<evidence type="ECO:0000313" key="3">
    <source>
        <dbReference type="Proteomes" id="UP001364890"/>
    </source>
</evidence>
<protein>
    <submittedName>
        <fullName evidence="2">NYN domain-containing protein</fullName>
    </submittedName>
</protein>
<dbReference type="InterPro" id="IPR021139">
    <property type="entry name" value="NYN"/>
</dbReference>
<evidence type="ECO:0000259" key="1">
    <source>
        <dbReference type="Pfam" id="PF01936"/>
    </source>
</evidence>
<sequence length="272" mass="30839">MTILDVIEAKKKLKTIVYVDYDNVLERFSALGVTINQVTFFETIKAKLTEEGLYVCDIVAYANFEKSELFNVSHQTQLRHKGILTKHCSSDGKNSGDLEMTVDVLVDLYKEPTVDAFVIVSNDRDFIPLLRAVKKEDKMAILSCSEKGINKTIANYADFVLYFETIFTFPEKSLIEGTSIEKAGKINVDAISDEDRSKAQTVVEMLYKSNFWRTYEKDNSSPVKLQGYAILVAKHINELKDDVIRYFEIAHSIGMIELFIDPATEQVCIKSA</sequence>